<evidence type="ECO:0000313" key="12">
    <source>
        <dbReference type="Proteomes" id="UP000334019"/>
    </source>
</evidence>
<evidence type="ECO:0000256" key="5">
    <source>
        <dbReference type="ARBA" id="ARBA00022827"/>
    </source>
</evidence>
<comment type="cofactor">
    <cofactor evidence="1">
        <name>(6R)-5,10-methylene-5,6,7,8-tetrahydrofolate</name>
        <dbReference type="ChEBI" id="CHEBI:15636"/>
    </cofactor>
</comment>
<dbReference type="InterPro" id="IPR018394">
    <property type="entry name" value="DNA_photolyase_1_CS_C"/>
</dbReference>
<dbReference type="InterPro" id="IPR005101">
    <property type="entry name" value="Cryptochr/Photolyase_FAD-bd"/>
</dbReference>
<accession>A0A5Q2RFS2</accession>
<dbReference type="GO" id="GO:0009416">
    <property type="term" value="P:response to light stimulus"/>
    <property type="evidence" value="ECO:0007669"/>
    <property type="project" value="TreeGrafter"/>
</dbReference>
<gene>
    <name evidence="11" type="ORF">GH723_11485</name>
</gene>
<organism evidence="11 12">
    <name type="scientific">Actinomarinicola tropica</name>
    <dbReference type="NCBI Taxonomy" id="2789776"/>
    <lineage>
        <taxon>Bacteria</taxon>
        <taxon>Bacillati</taxon>
        <taxon>Actinomycetota</taxon>
        <taxon>Acidimicrobiia</taxon>
        <taxon>Acidimicrobiales</taxon>
        <taxon>Iamiaceae</taxon>
        <taxon>Actinomarinicola</taxon>
    </lineage>
</organism>
<dbReference type="GO" id="GO:0071949">
    <property type="term" value="F:FAD binding"/>
    <property type="evidence" value="ECO:0007669"/>
    <property type="project" value="TreeGrafter"/>
</dbReference>
<dbReference type="InterPro" id="IPR006050">
    <property type="entry name" value="DNA_photolyase_N"/>
</dbReference>
<keyword evidence="6 9" id="KW-0157">Chromophore</keyword>
<feature type="binding site" evidence="8">
    <location>
        <position position="209"/>
    </location>
    <ligand>
        <name>FAD</name>
        <dbReference type="ChEBI" id="CHEBI:57692"/>
    </ligand>
</feature>
<dbReference type="PROSITE" id="PS51645">
    <property type="entry name" value="PHR_CRY_ALPHA_BETA"/>
    <property type="match status" value="1"/>
</dbReference>
<feature type="binding site" evidence="8">
    <location>
        <position position="251"/>
    </location>
    <ligand>
        <name>FAD</name>
        <dbReference type="ChEBI" id="CHEBI:57692"/>
    </ligand>
</feature>
<dbReference type="Gene3D" id="1.25.40.80">
    <property type="match status" value="1"/>
</dbReference>
<dbReference type="PANTHER" id="PTHR11455:SF9">
    <property type="entry name" value="CRYPTOCHROME CIRCADIAN CLOCK 5 ISOFORM X1"/>
    <property type="match status" value="1"/>
</dbReference>
<dbReference type="Gene3D" id="1.10.579.10">
    <property type="entry name" value="DNA Cyclobutane Dipyrimidine Photolyase, subunit A, domain 3"/>
    <property type="match status" value="1"/>
</dbReference>
<dbReference type="GO" id="GO:0000719">
    <property type="term" value="P:photoreactive repair"/>
    <property type="evidence" value="ECO:0007669"/>
    <property type="project" value="UniProtKB-ARBA"/>
</dbReference>
<dbReference type="EC" id="4.1.99.3" evidence="2"/>
<feature type="binding site" evidence="8">
    <location>
        <begin position="354"/>
        <end position="356"/>
    </location>
    <ligand>
        <name>FAD</name>
        <dbReference type="ChEBI" id="CHEBI:57692"/>
    </ligand>
</feature>
<dbReference type="KEGG" id="atq:GH723_11485"/>
<dbReference type="InterPro" id="IPR014729">
    <property type="entry name" value="Rossmann-like_a/b/a_fold"/>
</dbReference>
<keyword evidence="4 8" id="KW-0285">Flavoprotein</keyword>
<dbReference type="PANTHER" id="PTHR11455">
    <property type="entry name" value="CRYPTOCHROME"/>
    <property type="match status" value="1"/>
</dbReference>
<dbReference type="GO" id="GO:0003904">
    <property type="term" value="F:deoxyribodipyrimidine photo-lyase activity"/>
    <property type="evidence" value="ECO:0007669"/>
    <property type="project" value="UniProtKB-EC"/>
</dbReference>
<dbReference type="SUPFAM" id="SSF48173">
    <property type="entry name" value="Cryptochrome/photolyase FAD-binding domain"/>
    <property type="match status" value="1"/>
</dbReference>
<dbReference type="Pfam" id="PF03441">
    <property type="entry name" value="FAD_binding_7"/>
    <property type="match status" value="1"/>
</dbReference>
<evidence type="ECO:0000256" key="9">
    <source>
        <dbReference type="RuleBase" id="RU004182"/>
    </source>
</evidence>
<evidence type="ECO:0000256" key="1">
    <source>
        <dbReference type="ARBA" id="ARBA00001932"/>
    </source>
</evidence>
<comment type="similarity">
    <text evidence="9">Belongs to the DNA photolyase family.</text>
</comment>
<keyword evidence="11" id="KW-0456">Lyase</keyword>
<evidence type="ECO:0000256" key="3">
    <source>
        <dbReference type="ARBA" id="ARBA00014046"/>
    </source>
</evidence>
<dbReference type="InterPro" id="IPR036134">
    <property type="entry name" value="Crypto/Photolyase_FAD-like_sf"/>
</dbReference>
<dbReference type="Pfam" id="PF00875">
    <property type="entry name" value="DNA_photolyase"/>
    <property type="match status" value="1"/>
</dbReference>
<evidence type="ECO:0000313" key="11">
    <source>
        <dbReference type="EMBL" id="QGG95668.1"/>
    </source>
</evidence>
<dbReference type="SUPFAM" id="SSF52425">
    <property type="entry name" value="Cryptochrome/photolyase, N-terminal domain"/>
    <property type="match status" value="1"/>
</dbReference>
<evidence type="ECO:0000256" key="4">
    <source>
        <dbReference type="ARBA" id="ARBA00022630"/>
    </source>
</evidence>
<feature type="binding site" evidence="8">
    <location>
        <begin position="221"/>
        <end position="225"/>
    </location>
    <ligand>
        <name>FAD</name>
        <dbReference type="ChEBI" id="CHEBI:57692"/>
    </ligand>
</feature>
<comment type="cofactor">
    <cofactor evidence="8">
        <name>FAD</name>
        <dbReference type="ChEBI" id="CHEBI:57692"/>
    </cofactor>
    <text evidence="8">Binds 1 FAD per subunit.</text>
</comment>
<keyword evidence="12" id="KW-1185">Reference proteome</keyword>
<dbReference type="FunFam" id="1.10.579.10:FF:000003">
    <property type="entry name" value="Deoxyribodipyrimidine photo-lyase"/>
    <property type="match status" value="1"/>
</dbReference>
<dbReference type="AlphaFoldDB" id="A0A5Q2RFS2"/>
<feature type="binding site" evidence="8">
    <location>
        <begin position="254"/>
        <end position="261"/>
    </location>
    <ligand>
        <name>FAD</name>
        <dbReference type="ChEBI" id="CHEBI:57692"/>
    </ligand>
</feature>
<keyword evidence="5 8" id="KW-0274">FAD</keyword>
<dbReference type="RefSeq" id="WP_153759774.1">
    <property type="nucleotide sequence ID" value="NZ_CP045851.1"/>
</dbReference>
<evidence type="ECO:0000259" key="10">
    <source>
        <dbReference type="PROSITE" id="PS51645"/>
    </source>
</evidence>
<dbReference type="InterPro" id="IPR002081">
    <property type="entry name" value="Cryptochrome/DNA_photolyase_1"/>
</dbReference>
<dbReference type="Proteomes" id="UP000334019">
    <property type="component" value="Chromosome"/>
</dbReference>
<dbReference type="PROSITE" id="PS00394">
    <property type="entry name" value="DNA_PHOTOLYASES_1_1"/>
    <property type="match status" value="1"/>
</dbReference>
<sequence>MTRPTVMWFRRDLRLADNPALAEAARRGQVLPLFVIDPALWEPAGANRRWFLLGCLDALSADLDGRLVVRVGDPVEVVPSAAREVDASAVVCAADHGPYGRRRDEEVERVLDGDEVPLERIGSAYAVEPGTVVNRTDAPYKVFTPFYRAWRDVGWPDPVQRPRSLEAVTGIASDPLPDRPDVAADLPEPGEAAARRRLDTFLRHRVERYGELRDEPAQDATSRLSPYLKWGCLHPRQILHRLGRTEGEETFRSEVAWREFYADVLLDRPDTTRRAYQEKMRRMRVDAGRRADERFAAWAEGRTGYPLVDAGMRQLLGEGWVHNRVRMVVASFLVKDLHVDWSRGAHHFMQHLVDGDLASNTHGWQWVAGTGTDAAPFFRIFNPVSQSKKFDPDGDYIRRWVPELAHLDRRRIHEPWTAPADLFGDADYPEPIVDHAAEREEALARYDEVR</sequence>
<evidence type="ECO:0000256" key="2">
    <source>
        <dbReference type="ARBA" id="ARBA00013149"/>
    </source>
</evidence>
<proteinExistence type="inferred from homology"/>
<evidence type="ECO:0000256" key="8">
    <source>
        <dbReference type="PIRSR" id="PIRSR602081-1"/>
    </source>
</evidence>
<dbReference type="Gene3D" id="3.40.50.620">
    <property type="entry name" value="HUPs"/>
    <property type="match status" value="1"/>
</dbReference>
<protein>
    <recommendedName>
        <fullName evidence="3">Deoxyribodipyrimidine photo-lyase</fullName>
        <ecNumber evidence="2">4.1.99.3</ecNumber>
    </recommendedName>
</protein>
<dbReference type="InterPro" id="IPR036155">
    <property type="entry name" value="Crypto/Photolyase_N_sf"/>
</dbReference>
<dbReference type="EMBL" id="CP045851">
    <property type="protein sequence ID" value="QGG95668.1"/>
    <property type="molecule type" value="Genomic_DNA"/>
</dbReference>
<reference evidence="11 12" key="1">
    <citation type="submission" date="2019-11" db="EMBL/GenBank/DDBJ databases">
        <authorList>
            <person name="He Y."/>
        </authorList>
    </citation>
    <scope>NUCLEOTIDE SEQUENCE [LARGE SCALE GENOMIC DNA]</scope>
    <source>
        <strain evidence="11 12">SCSIO 58843</strain>
    </source>
</reference>
<evidence type="ECO:0000256" key="6">
    <source>
        <dbReference type="ARBA" id="ARBA00022991"/>
    </source>
</evidence>
<dbReference type="GO" id="GO:0003677">
    <property type="term" value="F:DNA binding"/>
    <property type="evidence" value="ECO:0007669"/>
    <property type="project" value="TreeGrafter"/>
</dbReference>
<name>A0A5Q2RFS2_9ACTN</name>
<feature type="domain" description="Photolyase/cryptochrome alpha/beta" evidence="10">
    <location>
        <begin position="3"/>
        <end position="126"/>
    </location>
</feature>
<evidence type="ECO:0000256" key="7">
    <source>
        <dbReference type="ARBA" id="ARBA00033999"/>
    </source>
</evidence>
<comment type="catalytic activity">
    <reaction evidence="7">
        <text>cyclobutadipyrimidine (in DNA) = 2 pyrimidine residues (in DNA).</text>
        <dbReference type="EC" id="4.1.99.3"/>
    </reaction>
</comment>
<dbReference type="PRINTS" id="PR00147">
    <property type="entry name" value="DNAPHOTLYASE"/>
</dbReference>